<dbReference type="GO" id="GO:0030001">
    <property type="term" value="P:metal ion transport"/>
    <property type="evidence" value="ECO:0007669"/>
    <property type="project" value="InterPro"/>
</dbReference>
<dbReference type="Proteomes" id="UP000004471">
    <property type="component" value="Unassembled WGS sequence"/>
</dbReference>
<reference evidence="2 3" key="1">
    <citation type="journal article" date="2011" name="PLoS Pathog.">
        <title>Dynamic evolution of pathogenicity revealed by sequencing and comparative genomics of 19 Pseudomonas syringae isolates.</title>
        <authorList>
            <person name="Baltrus D.A."/>
            <person name="Nishimura M.T."/>
            <person name="Romanchuk A."/>
            <person name="Chang J.H."/>
            <person name="Mukhtar M.S."/>
            <person name="Cherkis K."/>
            <person name="Roach J."/>
            <person name="Grant S.R."/>
            <person name="Jones C.D."/>
            <person name="Dangl J.L."/>
        </authorList>
    </citation>
    <scope>NUCLEOTIDE SEQUENCE [LARGE SCALE GENOMIC DNA]</scope>
    <source>
        <strain evidence="3">M301072PT</strain>
    </source>
</reference>
<dbReference type="SUPFAM" id="SSF53807">
    <property type="entry name" value="Helical backbone' metal receptor"/>
    <property type="match status" value="1"/>
</dbReference>
<accession>F3FZ43</accession>
<sequence>MADMVSTVGGERVHVRSLIGPNGDPHVYEPTPSDAQALKNADLAF</sequence>
<name>F3FZ43_PSESX</name>
<feature type="region of interest" description="Disordered" evidence="1">
    <location>
        <begin position="15"/>
        <end position="45"/>
    </location>
</feature>
<dbReference type="GO" id="GO:0046872">
    <property type="term" value="F:metal ion binding"/>
    <property type="evidence" value="ECO:0007669"/>
    <property type="project" value="InterPro"/>
</dbReference>
<evidence type="ECO:0000313" key="3">
    <source>
        <dbReference type="Proteomes" id="UP000004471"/>
    </source>
</evidence>
<evidence type="ECO:0000256" key="1">
    <source>
        <dbReference type="SAM" id="MobiDB-lite"/>
    </source>
</evidence>
<dbReference type="HOGENOM" id="CLU_3209643_0_0_6"/>
<dbReference type="EMBL" id="AEAH01003680">
    <property type="protein sequence ID" value="EGH35485.1"/>
    <property type="molecule type" value="Genomic_DNA"/>
</dbReference>
<dbReference type="Pfam" id="PF01297">
    <property type="entry name" value="ZnuA"/>
    <property type="match status" value="1"/>
</dbReference>
<dbReference type="AlphaFoldDB" id="F3FZ43"/>
<protein>
    <submittedName>
        <fullName evidence="2">Periplasmic solute binding protein</fullName>
    </submittedName>
</protein>
<gene>
    <name evidence="2" type="ORF">PSYJA_43311</name>
</gene>
<dbReference type="Gene3D" id="3.40.50.1980">
    <property type="entry name" value="Nitrogenase molybdenum iron protein domain"/>
    <property type="match status" value="1"/>
</dbReference>
<proteinExistence type="predicted"/>
<evidence type="ECO:0000313" key="2">
    <source>
        <dbReference type="EMBL" id="EGH35485.1"/>
    </source>
</evidence>
<comment type="caution">
    <text evidence="2">The sequence shown here is derived from an EMBL/GenBank/DDBJ whole genome shotgun (WGS) entry which is preliminary data.</text>
</comment>
<organism evidence="2 3">
    <name type="scientific">Pseudomonas syringae pv. japonica str. M301072</name>
    <dbReference type="NCBI Taxonomy" id="629262"/>
    <lineage>
        <taxon>Bacteria</taxon>
        <taxon>Pseudomonadati</taxon>
        <taxon>Pseudomonadota</taxon>
        <taxon>Gammaproteobacteria</taxon>
        <taxon>Pseudomonadales</taxon>
        <taxon>Pseudomonadaceae</taxon>
        <taxon>Pseudomonas</taxon>
        <taxon>Pseudomonas syringae</taxon>
    </lineage>
</organism>
<dbReference type="InterPro" id="IPR006127">
    <property type="entry name" value="ZnuA-like"/>
</dbReference>
<feature type="non-terminal residue" evidence="2">
    <location>
        <position position="45"/>
    </location>
</feature>